<sequence length="179" mass="19118">MSSSPAKLTYTTRSLQGILAVSTIGLAAVLIADQSPGANAALKYGVAVGVVTFLGAVLGILALWLPILQGLILLLADTVVLALNLAGGILFAVKLEGVDCMNQTMEYMRDTLSHISLLNGDCPTEKLLYKCLSYDEGDGFLQRRCRWATAAAVLMFVNFIIVLVGILIEYIGGRGRVRK</sequence>
<dbReference type="OrthoDB" id="2017497at2759"/>
<evidence type="ECO:0000256" key="4">
    <source>
        <dbReference type="ARBA" id="ARBA00023136"/>
    </source>
</evidence>
<dbReference type="EMBL" id="ML976619">
    <property type="protein sequence ID" value="KAF1840847.1"/>
    <property type="molecule type" value="Genomic_DNA"/>
</dbReference>
<dbReference type="Pfam" id="PF01284">
    <property type="entry name" value="MARVEL"/>
    <property type="match status" value="1"/>
</dbReference>
<protein>
    <recommendedName>
        <fullName evidence="6">MARVEL domain-containing protein</fullName>
    </recommendedName>
</protein>
<evidence type="ECO:0000313" key="7">
    <source>
        <dbReference type="EMBL" id="KAF1840847.1"/>
    </source>
</evidence>
<comment type="subcellular location">
    <subcellularLocation>
        <location evidence="1">Membrane</location>
        <topology evidence="1">Multi-pass membrane protein</topology>
    </subcellularLocation>
</comment>
<evidence type="ECO:0000256" key="5">
    <source>
        <dbReference type="SAM" id="Phobius"/>
    </source>
</evidence>
<evidence type="ECO:0000256" key="1">
    <source>
        <dbReference type="ARBA" id="ARBA00004141"/>
    </source>
</evidence>
<organism evidence="7 8">
    <name type="scientific">Cucurbitaria berberidis CBS 394.84</name>
    <dbReference type="NCBI Taxonomy" id="1168544"/>
    <lineage>
        <taxon>Eukaryota</taxon>
        <taxon>Fungi</taxon>
        <taxon>Dikarya</taxon>
        <taxon>Ascomycota</taxon>
        <taxon>Pezizomycotina</taxon>
        <taxon>Dothideomycetes</taxon>
        <taxon>Pleosporomycetidae</taxon>
        <taxon>Pleosporales</taxon>
        <taxon>Pleosporineae</taxon>
        <taxon>Cucurbitariaceae</taxon>
        <taxon>Cucurbitaria</taxon>
    </lineage>
</organism>
<dbReference type="GO" id="GO:0005886">
    <property type="term" value="C:plasma membrane"/>
    <property type="evidence" value="ECO:0007669"/>
    <property type="project" value="TreeGrafter"/>
</dbReference>
<gene>
    <name evidence="7" type="ORF">K460DRAFT_420704</name>
</gene>
<feature type="transmembrane region" description="Helical" evidence="5">
    <location>
        <begin position="15"/>
        <end position="32"/>
    </location>
</feature>
<dbReference type="Proteomes" id="UP000800039">
    <property type="component" value="Unassembled WGS sequence"/>
</dbReference>
<dbReference type="PANTHER" id="PTHR28165:SF2">
    <property type="entry name" value="MARVEL DOMAIN-CONTAINING PROTEIN"/>
    <property type="match status" value="1"/>
</dbReference>
<evidence type="ECO:0000256" key="3">
    <source>
        <dbReference type="ARBA" id="ARBA00022989"/>
    </source>
</evidence>
<evidence type="ECO:0000313" key="8">
    <source>
        <dbReference type="Proteomes" id="UP000800039"/>
    </source>
</evidence>
<dbReference type="GO" id="GO:0070941">
    <property type="term" value="P:eisosome assembly"/>
    <property type="evidence" value="ECO:0007669"/>
    <property type="project" value="TreeGrafter"/>
</dbReference>
<dbReference type="InterPro" id="IPR008253">
    <property type="entry name" value="Marvel"/>
</dbReference>
<name>A0A9P4L415_9PLEO</name>
<dbReference type="GO" id="GO:0072659">
    <property type="term" value="P:protein localization to plasma membrane"/>
    <property type="evidence" value="ECO:0007669"/>
    <property type="project" value="TreeGrafter"/>
</dbReference>
<feature type="transmembrane region" description="Helical" evidence="5">
    <location>
        <begin position="44"/>
        <end position="65"/>
    </location>
</feature>
<keyword evidence="3 5" id="KW-1133">Transmembrane helix</keyword>
<keyword evidence="2 5" id="KW-0812">Transmembrane</keyword>
<accession>A0A9P4L415</accession>
<dbReference type="InterPro" id="IPR052649">
    <property type="entry name" value="NCE102-like"/>
</dbReference>
<evidence type="ECO:0000259" key="6">
    <source>
        <dbReference type="Pfam" id="PF01284"/>
    </source>
</evidence>
<dbReference type="PANTHER" id="PTHR28165">
    <property type="entry name" value="NON-CLASSICAL EXPORT PROTEIN 2-RELATED"/>
    <property type="match status" value="1"/>
</dbReference>
<reference evidence="7" key="1">
    <citation type="submission" date="2020-01" db="EMBL/GenBank/DDBJ databases">
        <authorList>
            <consortium name="DOE Joint Genome Institute"/>
            <person name="Haridas S."/>
            <person name="Albert R."/>
            <person name="Binder M."/>
            <person name="Bloem J."/>
            <person name="Labutti K."/>
            <person name="Salamov A."/>
            <person name="Andreopoulos B."/>
            <person name="Baker S.E."/>
            <person name="Barry K."/>
            <person name="Bills G."/>
            <person name="Bluhm B.H."/>
            <person name="Cannon C."/>
            <person name="Castanera R."/>
            <person name="Culley D.E."/>
            <person name="Daum C."/>
            <person name="Ezra D."/>
            <person name="Gonzalez J.B."/>
            <person name="Henrissat B."/>
            <person name="Kuo A."/>
            <person name="Liang C."/>
            <person name="Lipzen A."/>
            <person name="Lutzoni F."/>
            <person name="Magnuson J."/>
            <person name="Mondo S."/>
            <person name="Nolan M."/>
            <person name="Ohm R."/>
            <person name="Pangilinan J."/>
            <person name="Park H.-J."/>
            <person name="Ramirez L."/>
            <person name="Alfaro M."/>
            <person name="Sun H."/>
            <person name="Tritt A."/>
            <person name="Yoshinaga Y."/>
            <person name="Zwiers L.-H."/>
            <person name="Turgeon B.G."/>
            <person name="Goodwin S.B."/>
            <person name="Spatafora J.W."/>
            <person name="Crous P.W."/>
            <person name="Grigoriev I.V."/>
        </authorList>
    </citation>
    <scope>NUCLEOTIDE SEQUENCE</scope>
    <source>
        <strain evidence="7">CBS 394.84</strain>
    </source>
</reference>
<proteinExistence type="predicted"/>
<dbReference type="GeneID" id="63855345"/>
<feature type="domain" description="MARVEL" evidence="6">
    <location>
        <begin position="9"/>
        <end position="165"/>
    </location>
</feature>
<evidence type="ECO:0000256" key="2">
    <source>
        <dbReference type="ARBA" id="ARBA00022692"/>
    </source>
</evidence>
<dbReference type="RefSeq" id="XP_040783410.1">
    <property type="nucleotide sequence ID" value="XM_040938095.1"/>
</dbReference>
<keyword evidence="8" id="KW-1185">Reference proteome</keyword>
<feature type="transmembrane region" description="Helical" evidence="5">
    <location>
        <begin position="147"/>
        <end position="171"/>
    </location>
</feature>
<dbReference type="AlphaFoldDB" id="A0A9P4L415"/>
<comment type="caution">
    <text evidence="7">The sequence shown here is derived from an EMBL/GenBank/DDBJ whole genome shotgun (WGS) entry which is preliminary data.</text>
</comment>
<feature type="transmembrane region" description="Helical" evidence="5">
    <location>
        <begin position="71"/>
        <end position="93"/>
    </location>
</feature>
<dbReference type="GO" id="GO:0032126">
    <property type="term" value="C:eisosome"/>
    <property type="evidence" value="ECO:0007669"/>
    <property type="project" value="TreeGrafter"/>
</dbReference>
<keyword evidence="4 5" id="KW-0472">Membrane</keyword>